<dbReference type="NCBIfam" id="NF033503">
    <property type="entry name" value="LarB"/>
    <property type="match status" value="1"/>
</dbReference>
<dbReference type="RefSeq" id="WP_183348194.1">
    <property type="nucleotide sequence ID" value="NZ_JACHEO010000002.1"/>
</dbReference>
<dbReference type="Proteomes" id="UP000539642">
    <property type="component" value="Unassembled WGS sequence"/>
</dbReference>
<evidence type="ECO:0000313" key="2">
    <source>
        <dbReference type="EMBL" id="MBB5346906.1"/>
    </source>
</evidence>
<dbReference type="GO" id="GO:0016787">
    <property type="term" value="F:hydrolase activity"/>
    <property type="evidence" value="ECO:0007669"/>
    <property type="project" value="InterPro"/>
</dbReference>
<dbReference type="SMART" id="SM01001">
    <property type="entry name" value="AIRC"/>
    <property type="match status" value="1"/>
</dbReference>
<name>A0A840UPY6_9BACT</name>
<accession>A0A840UPY6</accession>
<dbReference type="AlphaFoldDB" id="A0A840UPY6"/>
<dbReference type="Pfam" id="PF00731">
    <property type="entry name" value="AIRC"/>
    <property type="match status" value="1"/>
</dbReference>
<dbReference type="SUPFAM" id="SSF52255">
    <property type="entry name" value="N5-CAIR mutase (phosphoribosylaminoimidazole carboxylase, PurE)"/>
    <property type="match status" value="1"/>
</dbReference>
<dbReference type="PANTHER" id="PTHR43064">
    <property type="entry name" value="PHOSPHORIBOSYLAMINOIMIDAZOLE CARBOXYLASE-RELATED"/>
    <property type="match status" value="1"/>
</dbReference>
<organism evidence="2 3">
    <name type="scientific">Desulfoprunum benzoelyticum</name>
    <dbReference type="NCBI Taxonomy" id="1506996"/>
    <lineage>
        <taxon>Bacteria</taxon>
        <taxon>Pseudomonadati</taxon>
        <taxon>Thermodesulfobacteriota</taxon>
        <taxon>Desulfobulbia</taxon>
        <taxon>Desulfobulbales</taxon>
        <taxon>Desulfobulbaceae</taxon>
        <taxon>Desulfoprunum</taxon>
    </lineage>
</organism>
<comment type="caution">
    <text evidence="2">The sequence shown here is derived from an EMBL/GenBank/DDBJ whole genome shotgun (WGS) entry which is preliminary data.</text>
</comment>
<dbReference type="GO" id="GO:0006189">
    <property type="term" value="P:'de novo' IMP biosynthetic process"/>
    <property type="evidence" value="ECO:0007669"/>
    <property type="project" value="InterPro"/>
</dbReference>
<sequence length="258" mass="26875">MEQNFLKHLLLLVQDGRCSVDSALEQLKHFPAETTTDACIDHHRSLRTGMPEVIYGASKSATQIISIAKALLPHTSPVLVTKVGEDKARTVRDELPTMVYHQAAEMLSAREIQPGSSDHAGTIAVICAGTSDMPIAEEAAVTAESLGNPIARIYDVGIAGIHRLLAHRPLFDKATAIIAVAGMEGALPGVIAGLVSCPVIGVPTSIGYGSSFGGIAALLSMLNSCAPGLAVVNINNGFGAACMAHAINLGRICPLPQK</sequence>
<proteinExistence type="predicted"/>
<dbReference type="InterPro" id="IPR000031">
    <property type="entry name" value="PurE_dom"/>
</dbReference>
<evidence type="ECO:0000259" key="1">
    <source>
        <dbReference type="SMART" id="SM01001"/>
    </source>
</evidence>
<dbReference type="PANTHER" id="PTHR43064:SF1">
    <property type="entry name" value="SLL1489 PROTEIN"/>
    <property type="match status" value="1"/>
</dbReference>
<feature type="domain" description="PurE" evidence="1">
    <location>
        <begin position="121"/>
        <end position="253"/>
    </location>
</feature>
<dbReference type="EMBL" id="JACHEO010000002">
    <property type="protein sequence ID" value="MBB5346906.1"/>
    <property type="molecule type" value="Genomic_DNA"/>
</dbReference>
<dbReference type="Gene3D" id="3.40.50.1970">
    <property type="match status" value="1"/>
</dbReference>
<dbReference type="InterPro" id="IPR039476">
    <property type="entry name" value="P2CMN_synthase_LarB"/>
</dbReference>
<reference evidence="2 3" key="1">
    <citation type="submission" date="2020-08" db="EMBL/GenBank/DDBJ databases">
        <title>Genomic Encyclopedia of Type Strains, Phase IV (KMG-IV): sequencing the most valuable type-strain genomes for metagenomic binning, comparative biology and taxonomic classification.</title>
        <authorList>
            <person name="Goeker M."/>
        </authorList>
    </citation>
    <scope>NUCLEOTIDE SEQUENCE [LARGE SCALE GENOMIC DNA]</scope>
    <source>
        <strain evidence="2 3">DSM 28570</strain>
    </source>
</reference>
<gene>
    <name evidence="2" type="ORF">HNQ81_000616</name>
</gene>
<protein>
    <recommendedName>
        <fullName evidence="1">PurE domain-containing protein</fullName>
    </recommendedName>
</protein>
<keyword evidence="3" id="KW-1185">Reference proteome</keyword>
<evidence type="ECO:0000313" key="3">
    <source>
        <dbReference type="Proteomes" id="UP000539642"/>
    </source>
</evidence>